<gene>
    <name evidence="13" type="primary">miaB</name>
    <name evidence="17" type="ORF">SOCE26_065290</name>
</gene>
<feature type="binding site" evidence="13">
    <location>
        <position position="47"/>
    </location>
    <ligand>
        <name>[4Fe-4S] cluster</name>
        <dbReference type="ChEBI" id="CHEBI:49883"/>
        <label>1</label>
    </ligand>
</feature>
<dbReference type="FunFam" id="3.80.30.20:FF:000001">
    <property type="entry name" value="tRNA-2-methylthio-N(6)-dimethylallyladenosine synthase 2"/>
    <property type="match status" value="1"/>
</dbReference>
<evidence type="ECO:0000256" key="1">
    <source>
        <dbReference type="ARBA" id="ARBA00003234"/>
    </source>
</evidence>
<evidence type="ECO:0000256" key="13">
    <source>
        <dbReference type="HAMAP-Rule" id="MF_01864"/>
    </source>
</evidence>
<keyword evidence="13" id="KW-0819">tRNA processing</keyword>
<dbReference type="Pfam" id="PF00919">
    <property type="entry name" value="UPF0004"/>
    <property type="match status" value="1"/>
</dbReference>
<evidence type="ECO:0000313" key="18">
    <source>
        <dbReference type="Proteomes" id="UP000238348"/>
    </source>
</evidence>
<dbReference type="Gene3D" id="3.40.50.12160">
    <property type="entry name" value="Methylthiotransferase, N-terminal domain"/>
    <property type="match status" value="1"/>
</dbReference>
<evidence type="ECO:0000256" key="10">
    <source>
        <dbReference type="ARBA" id="ARBA00068570"/>
    </source>
</evidence>
<evidence type="ECO:0000256" key="11">
    <source>
        <dbReference type="ARBA" id="ARBA00080698"/>
    </source>
</evidence>
<feature type="binding site" evidence="13">
    <location>
        <position position="161"/>
    </location>
    <ligand>
        <name>[4Fe-4S] cluster</name>
        <dbReference type="ChEBI" id="CHEBI:49883"/>
        <label>2</label>
        <note>4Fe-4S-S-AdoMet</note>
    </ligand>
</feature>
<dbReference type="FunFam" id="3.40.50.12160:FF:000003">
    <property type="entry name" value="CDK5 regulatory subunit-associated protein 1"/>
    <property type="match status" value="1"/>
</dbReference>
<protein>
    <recommendedName>
        <fullName evidence="10 13">tRNA-2-methylthio-N(6)-dimethylallyladenosine synthase</fullName>
        <ecNumber evidence="9 13">2.8.4.3</ecNumber>
    </recommendedName>
    <alternativeName>
        <fullName evidence="12 13">(Dimethylallyl)adenosine tRNA methylthiotransferase MiaB</fullName>
    </alternativeName>
    <alternativeName>
        <fullName evidence="11 13">tRNA-i(6)A37 methylthiotransferase</fullName>
    </alternativeName>
</protein>
<name>A0A2L0F0F4_SORCE</name>
<evidence type="ECO:0000256" key="3">
    <source>
        <dbReference type="ARBA" id="ARBA00022490"/>
    </source>
</evidence>
<keyword evidence="4 13" id="KW-0808">Transferase</keyword>
<evidence type="ECO:0000256" key="7">
    <source>
        <dbReference type="ARBA" id="ARBA00023004"/>
    </source>
</evidence>
<dbReference type="Pfam" id="PF01938">
    <property type="entry name" value="TRAM"/>
    <property type="match status" value="1"/>
</dbReference>
<feature type="domain" description="Radical SAM core" evidence="16">
    <location>
        <begin position="147"/>
        <end position="391"/>
    </location>
</feature>
<dbReference type="Pfam" id="PF04055">
    <property type="entry name" value="Radical_SAM"/>
    <property type="match status" value="1"/>
</dbReference>
<dbReference type="GO" id="GO:0051539">
    <property type="term" value="F:4 iron, 4 sulfur cluster binding"/>
    <property type="evidence" value="ECO:0007669"/>
    <property type="project" value="UniProtKB-UniRule"/>
</dbReference>
<comment type="subcellular location">
    <subcellularLocation>
        <location evidence="13">Cytoplasm</location>
    </subcellularLocation>
</comment>
<comment type="subunit">
    <text evidence="13">Monomer.</text>
</comment>
<dbReference type="PANTHER" id="PTHR43020:SF2">
    <property type="entry name" value="MITOCHONDRIAL TRNA METHYLTHIOTRANSFERASE CDK5RAP1"/>
    <property type="match status" value="1"/>
</dbReference>
<dbReference type="SFLD" id="SFLDS00029">
    <property type="entry name" value="Radical_SAM"/>
    <property type="match status" value="1"/>
</dbReference>
<dbReference type="SMART" id="SM00729">
    <property type="entry name" value="Elp3"/>
    <property type="match status" value="1"/>
</dbReference>
<feature type="binding site" evidence="13">
    <location>
        <position position="11"/>
    </location>
    <ligand>
        <name>[4Fe-4S] cluster</name>
        <dbReference type="ChEBI" id="CHEBI:49883"/>
        <label>1</label>
    </ligand>
</feature>
<dbReference type="InterPro" id="IPR020612">
    <property type="entry name" value="Methylthiotransferase_CS"/>
</dbReference>
<evidence type="ECO:0000256" key="5">
    <source>
        <dbReference type="ARBA" id="ARBA00022691"/>
    </source>
</evidence>
<dbReference type="InterPro" id="IPR007197">
    <property type="entry name" value="rSAM"/>
</dbReference>
<reference evidence="17 18" key="1">
    <citation type="submission" date="2015-09" db="EMBL/GenBank/DDBJ databases">
        <title>Sorangium comparison.</title>
        <authorList>
            <person name="Zaburannyi N."/>
            <person name="Bunk B."/>
            <person name="Overmann J."/>
            <person name="Mueller R."/>
        </authorList>
    </citation>
    <scope>NUCLEOTIDE SEQUENCE [LARGE SCALE GENOMIC DNA]</scope>
    <source>
        <strain evidence="17 18">So ce26</strain>
    </source>
</reference>
<comment type="similarity">
    <text evidence="13">Belongs to the methylthiotransferase family. MiaB subfamily.</text>
</comment>
<dbReference type="CDD" id="cd01335">
    <property type="entry name" value="Radical_SAM"/>
    <property type="match status" value="1"/>
</dbReference>
<evidence type="ECO:0000256" key="6">
    <source>
        <dbReference type="ARBA" id="ARBA00022723"/>
    </source>
</evidence>
<dbReference type="GO" id="GO:0035597">
    <property type="term" value="F:tRNA-2-methylthio-N(6)-dimethylallyladenosine(37) synthase activity"/>
    <property type="evidence" value="ECO:0007669"/>
    <property type="project" value="UniProtKB-EC"/>
</dbReference>
<dbReference type="RefSeq" id="WP_104987576.1">
    <property type="nucleotide sequence ID" value="NZ_CP012673.1"/>
</dbReference>
<dbReference type="InterPro" id="IPR006463">
    <property type="entry name" value="MiaB_methiolase"/>
</dbReference>
<dbReference type="PROSITE" id="PS51918">
    <property type="entry name" value="RADICAL_SAM"/>
    <property type="match status" value="1"/>
</dbReference>
<dbReference type="Gene3D" id="3.80.30.20">
    <property type="entry name" value="tm_1862 like domain"/>
    <property type="match status" value="1"/>
</dbReference>
<comment type="function">
    <text evidence="1 13">Catalyzes the methylthiolation of N6-(dimethylallyl)adenosine (i(6)A), leading to the formation of 2-methylthio-N6-(dimethylallyl)adenosine (ms(2)i(6)A) at position 37 in tRNAs that read codons beginning with uridine.</text>
</comment>
<dbReference type="InterPro" id="IPR023404">
    <property type="entry name" value="rSAM_horseshoe"/>
</dbReference>
<dbReference type="NCBIfam" id="TIGR01574">
    <property type="entry name" value="miaB-methiolase"/>
    <property type="match status" value="1"/>
</dbReference>
<evidence type="ECO:0000256" key="4">
    <source>
        <dbReference type="ARBA" id="ARBA00022679"/>
    </source>
</evidence>
<evidence type="ECO:0000256" key="12">
    <source>
        <dbReference type="ARBA" id="ARBA00081141"/>
    </source>
</evidence>
<keyword evidence="8 13" id="KW-0411">Iron-sulfur</keyword>
<dbReference type="OrthoDB" id="9805215at2"/>
<accession>A0A2L0F0F4</accession>
<feature type="binding site" evidence="13">
    <location>
        <position position="168"/>
    </location>
    <ligand>
        <name>[4Fe-4S] cluster</name>
        <dbReference type="ChEBI" id="CHEBI:49883"/>
        <label>2</label>
        <note>4Fe-4S-S-AdoMet</note>
    </ligand>
</feature>
<evidence type="ECO:0000313" key="17">
    <source>
        <dbReference type="EMBL" id="AUX45048.1"/>
    </source>
</evidence>
<dbReference type="GO" id="GO:0046872">
    <property type="term" value="F:metal ion binding"/>
    <property type="evidence" value="ECO:0007669"/>
    <property type="project" value="UniProtKB-KW"/>
</dbReference>
<dbReference type="HAMAP" id="MF_01864">
    <property type="entry name" value="tRNA_metthiotr_MiaB"/>
    <property type="match status" value="1"/>
</dbReference>
<keyword evidence="5 13" id="KW-0949">S-adenosyl-L-methionine</keyword>
<dbReference type="InterPro" id="IPR038135">
    <property type="entry name" value="Methylthiotransferase_N_sf"/>
</dbReference>
<dbReference type="NCBIfam" id="TIGR00089">
    <property type="entry name" value="MiaB/RimO family radical SAM methylthiotransferase"/>
    <property type="match status" value="1"/>
</dbReference>
<evidence type="ECO:0000259" key="16">
    <source>
        <dbReference type="PROSITE" id="PS51918"/>
    </source>
</evidence>
<evidence type="ECO:0000256" key="2">
    <source>
        <dbReference type="ARBA" id="ARBA00022485"/>
    </source>
</evidence>
<keyword evidence="7 13" id="KW-0408">Iron</keyword>
<dbReference type="PROSITE" id="PS50926">
    <property type="entry name" value="TRAM"/>
    <property type="match status" value="1"/>
</dbReference>
<dbReference type="EMBL" id="CP012673">
    <property type="protein sequence ID" value="AUX45048.1"/>
    <property type="molecule type" value="Genomic_DNA"/>
</dbReference>
<dbReference type="SUPFAM" id="SSF102114">
    <property type="entry name" value="Radical SAM enzymes"/>
    <property type="match status" value="1"/>
</dbReference>
<dbReference type="SFLD" id="SFLDF00273">
    <property type="entry name" value="(dimethylallyl)adenosine_tRNA"/>
    <property type="match status" value="1"/>
</dbReference>
<feature type="domain" description="TRAM" evidence="14">
    <location>
        <begin position="394"/>
        <end position="462"/>
    </location>
</feature>
<keyword evidence="2 13" id="KW-0004">4Fe-4S</keyword>
<feature type="domain" description="MTTase N-terminal" evidence="15">
    <location>
        <begin position="2"/>
        <end position="118"/>
    </location>
</feature>
<dbReference type="InterPro" id="IPR058240">
    <property type="entry name" value="rSAM_sf"/>
</dbReference>
<dbReference type="AlphaFoldDB" id="A0A2L0F0F4"/>
<evidence type="ECO:0000256" key="9">
    <source>
        <dbReference type="ARBA" id="ARBA00033765"/>
    </source>
</evidence>
<proteinExistence type="inferred from homology"/>
<dbReference type="SFLD" id="SFLDG01061">
    <property type="entry name" value="methylthiotransferase"/>
    <property type="match status" value="1"/>
</dbReference>
<dbReference type="InterPro" id="IPR006638">
    <property type="entry name" value="Elp3/MiaA/NifB-like_rSAM"/>
</dbReference>
<dbReference type="InterPro" id="IPR005839">
    <property type="entry name" value="Methylthiotransferase"/>
</dbReference>
<organism evidence="17 18">
    <name type="scientific">Sorangium cellulosum</name>
    <name type="common">Polyangium cellulosum</name>
    <dbReference type="NCBI Taxonomy" id="56"/>
    <lineage>
        <taxon>Bacteria</taxon>
        <taxon>Pseudomonadati</taxon>
        <taxon>Myxococcota</taxon>
        <taxon>Polyangia</taxon>
        <taxon>Polyangiales</taxon>
        <taxon>Polyangiaceae</taxon>
        <taxon>Sorangium</taxon>
    </lineage>
</organism>
<dbReference type="InterPro" id="IPR002792">
    <property type="entry name" value="TRAM_dom"/>
</dbReference>
<evidence type="ECO:0000259" key="15">
    <source>
        <dbReference type="PROSITE" id="PS51449"/>
    </source>
</evidence>
<feature type="binding site" evidence="13">
    <location>
        <position position="81"/>
    </location>
    <ligand>
        <name>[4Fe-4S] cluster</name>
        <dbReference type="ChEBI" id="CHEBI:49883"/>
        <label>1</label>
    </ligand>
</feature>
<sequence length="500" mass="53981">MPRYAITTFGCQMNVHDSERMHDVLRRAGYTEAGGPDEADVLVLNTCSVREKAEQKLRSEVGRLARWKRERGDRVLVVAGCVAQQEGERLLKQMRAIDVVVGPDNIPELPGLLGDLALGGLPVARTVFDVDAPRFLMASPTPGAGAQGGAPAAFVTIMKGCDERCSFCIVPYTRGPERYRPSDEIVAEIAALVAAGVREITLLGQTVNSYRDPLGALPRAPGASADDPDESEFAALLRRIAERVPGLARLRYTSPHPRHLTPSLIRAHAELAVLPRHVHLPVQSGSDRILRRMIRRYTRAEYVARTRALVEAVPGLTLSTDIIVGFPGETEDDFAATLSLVREVGYKGLFGFKYSRRPHTPALKLPDDVSEDVKGERLARLFEASEALLAAHLEGLVGTTQEVLVEGRDKQRGAGGTLWSGRTGRHEIVHIEGAGELDLLGEVVEVAIARANKHSLQAELTEAARAAARPRQRVGAGDAAGAEAARPARRVLPVIAAEGG</sequence>
<evidence type="ECO:0000256" key="8">
    <source>
        <dbReference type="ARBA" id="ARBA00023014"/>
    </source>
</evidence>
<evidence type="ECO:0000259" key="14">
    <source>
        <dbReference type="PROSITE" id="PS50926"/>
    </source>
</evidence>
<keyword evidence="3 13" id="KW-0963">Cytoplasm</keyword>
<dbReference type="InterPro" id="IPR013848">
    <property type="entry name" value="Methylthiotransferase_N"/>
</dbReference>
<feature type="binding site" evidence="13">
    <location>
        <position position="165"/>
    </location>
    <ligand>
        <name>[4Fe-4S] cluster</name>
        <dbReference type="ChEBI" id="CHEBI:49883"/>
        <label>2</label>
        <note>4Fe-4S-S-AdoMet</note>
    </ligand>
</feature>
<dbReference type="GO" id="GO:0005829">
    <property type="term" value="C:cytosol"/>
    <property type="evidence" value="ECO:0007669"/>
    <property type="project" value="TreeGrafter"/>
</dbReference>
<dbReference type="Proteomes" id="UP000238348">
    <property type="component" value="Chromosome"/>
</dbReference>
<dbReference type="PANTHER" id="PTHR43020">
    <property type="entry name" value="CDK5 REGULATORY SUBUNIT-ASSOCIATED PROTEIN 1"/>
    <property type="match status" value="1"/>
</dbReference>
<dbReference type="SFLD" id="SFLDG01082">
    <property type="entry name" value="B12-binding_domain_containing"/>
    <property type="match status" value="1"/>
</dbReference>
<dbReference type="EC" id="2.8.4.3" evidence="9 13"/>
<dbReference type="PROSITE" id="PS01278">
    <property type="entry name" value="MTTASE_RADICAL"/>
    <property type="match status" value="1"/>
</dbReference>
<comment type="catalytic activity">
    <reaction evidence="13">
        <text>N(6)-dimethylallyladenosine(37) in tRNA + (sulfur carrier)-SH + AH2 + 2 S-adenosyl-L-methionine = 2-methylsulfanyl-N(6)-dimethylallyladenosine(37) in tRNA + (sulfur carrier)-H + 5'-deoxyadenosine + L-methionine + A + S-adenosyl-L-homocysteine + 2 H(+)</text>
        <dbReference type="Rhea" id="RHEA:37067"/>
        <dbReference type="Rhea" id="RHEA-COMP:10375"/>
        <dbReference type="Rhea" id="RHEA-COMP:10376"/>
        <dbReference type="Rhea" id="RHEA-COMP:14737"/>
        <dbReference type="Rhea" id="RHEA-COMP:14739"/>
        <dbReference type="ChEBI" id="CHEBI:13193"/>
        <dbReference type="ChEBI" id="CHEBI:15378"/>
        <dbReference type="ChEBI" id="CHEBI:17319"/>
        <dbReference type="ChEBI" id="CHEBI:17499"/>
        <dbReference type="ChEBI" id="CHEBI:29917"/>
        <dbReference type="ChEBI" id="CHEBI:57844"/>
        <dbReference type="ChEBI" id="CHEBI:57856"/>
        <dbReference type="ChEBI" id="CHEBI:59789"/>
        <dbReference type="ChEBI" id="CHEBI:64428"/>
        <dbReference type="ChEBI" id="CHEBI:74415"/>
        <dbReference type="ChEBI" id="CHEBI:74417"/>
        <dbReference type="EC" id="2.8.4.3"/>
    </reaction>
</comment>
<comment type="cofactor">
    <cofactor evidence="13">
        <name>[4Fe-4S] cluster</name>
        <dbReference type="ChEBI" id="CHEBI:49883"/>
    </cofactor>
    <text evidence="13">Binds 2 [4Fe-4S] clusters. One cluster is coordinated with 3 cysteines and an exchangeable S-adenosyl-L-methionine.</text>
</comment>
<dbReference type="PROSITE" id="PS51449">
    <property type="entry name" value="MTTASE_N"/>
    <property type="match status" value="1"/>
</dbReference>
<keyword evidence="6 13" id="KW-0479">Metal-binding</keyword>